<dbReference type="RefSeq" id="WP_052001210.1">
    <property type="nucleotide sequence ID" value="NZ_CABVQD010000002.1"/>
</dbReference>
<evidence type="ECO:0000313" key="6">
    <source>
        <dbReference type="Proteomes" id="UP000494330"/>
    </source>
</evidence>
<dbReference type="SUPFAM" id="SSF53756">
    <property type="entry name" value="UDP-Glycosyltransferase/glycogen phosphorylase"/>
    <property type="match status" value="1"/>
</dbReference>
<name>A0A6J5CWB0_9BURK</name>
<dbReference type="InterPro" id="IPR028098">
    <property type="entry name" value="Glyco_trans_4-like_N"/>
</dbReference>
<evidence type="ECO:0000256" key="2">
    <source>
        <dbReference type="ARBA" id="ARBA00022676"/>
    </source>
</evidence>
<dbReference type="Pfam" id="PF13692">
    <property type="entry name" value="Glyco_trans_1_4"/>
    <property type="match status" value="1"/>
</dbReference>
<dbReference type="GO" id="GO:0016757">
    <property type="term" value="F:glycosyltransferase activity"/>
    <property type="evidence" value="ECO:0007669"/>
    <property type="project" value="UniProtKB-KW"/>
</dbReference>
<proteinExistence type="inferred from homology"/>
<sequence>MATPLVYILHSGQLFGTERMAVRTLAALEGCFDRTIVAPAGPVHDHARAHGLRTVRAGTPAELARFLWRTGRTHRACVVAATGLSHTLVAIAMQWLSGCPTTHVHVVHGGTDERLSYGRKRLLLPFDVRFVAVSGFVRERLAAHGVPPGRVTVIENFIDAQPDGGRPAFAQAGVRRVVVLSRLDRIKRVGLLVNAVRRTPALADMHFDIYGSGEEHTLLRESVADLPNVRFHGFAPDASARLREADLLVHTCAEEPFGLAILEAFAAGVPVLVPNAGGAGALVQDCETGFHFAANDAAALARALQRLHDAPAALLNGVADAARATLAGRFAPARQTRRYLSLLGAWA</sequence>
<comment type="similarity">
    <text evidence="1">Belongs to the glycosyltransferase group 1 family. Glycosyltransferase 4 subfamily.</text>
</comment>
<dbReference type="Pfam" id="PF13439">
    <property type="entry name" value="Glyco_transf_4"/>
    <property type="match status" value="1"/>
</dbReference>
<dbReference type="CDD" id="cd03801">
    <property type="entry name" value="GT4_PimA-like"/>
    <property type="match status" value="1"/>
</dbReference>
<keyword evidence="3 5" id="KW-0808">Transferase</keyword>
<dbReference type="AlphaFoldDB" id="A0A6J5CWB0"/>
<evidence type="ECO:0000259" key="4">
    <source>
        <dbReference type="Pfam" id="PF13439"/>
    </source>
</evidence>
<dbReference type="Gene3D" id="3.40.50.2000">
    <property type="entry name" value="Glycogen Phosphorylase B"/>
    <property type="match status" value="2"/>
</dbReference>
<keyword evidence="6" id="KW-1185">Reference proteome</keyword>
<dbReference type="PANTHER" id="PTHR12526">
    <property type="entry name" value="GLYCOSYLTRANSFERASE"/>
    <property type="match status" value="1"/>
</dbReference>
<organism evidence="5 6">
    <name type="scientific">Burkholderia paludis</name>
    <dbReference type="NCBI Taxonomy" id="1506587"/>
    <lineage>
        <taxon>Bacteria</taxon>
        <taxon>Pseudomonadati</taxon>
        <taxon>Pseudomonadota</taxon>
        <taxon>Betaproteobacteria</taxon>
        <taxon>Burkholderiales</taxon>
        <taxon>Burkholderiaceae</taxon>
        <taxon>Burkholderia</taxon>
        <taxon>Burkholderia cepacia complex</taxon>
    </lineage>
</organism>
<evidence type="ECO:0000256" key="1">
    <source>
        <dbReference type="ARBA" id="ARBA00009481"/>
    </source>
</evidence>
<reference evidence="5 6" key="1">
    <citation type="submission" date="2019-09" db="EMBL/GenBank/DDBJ databases">
        <authorList>
            <person name="Depoorter E."/>
        </authorList>
    </citation>
    <scope>NUCLEOTIDE SEQUENCE [LARGE SCALE GENOMIC DNA]</scope>
    <source>
        <strain evidence="5">LMG 30113</strain>
    </source>
</reference>
<protein>
    <submittedName>
        <fullName evidence="5">Group 1 glycosyl transferase</fullName>
    </submittedName>
</protein>
<keyword evidence="2" id="KW-0328">Glycosyltransferase</keyword>
<dbReference type="PANTHER" id="PTHR12526:SF640">
    <property type="entry name" value="COLANIC ACID BIOSYNTHESIS GLYCOSYLTRANSFERASE WCAL-RELATED"/>
    <property type="match status" value="1"/>
</dbReference>
<feature type="domain" description="Glycosyltransferase subfamily 4-like N-terminal" evidence="4">
    <location>
        <begin position="16"/>
        <end position="160"/>
    </location>
</feature>
<dbReference type="EMBL" id="CABVQD010000002">
    <property type="protein sequence ID" value="VWB23939.1"/>
    <property type="molecule type" value="Genomic_DNA"/>
</dbReference>
<accession>A0A6J5CWB0</accession>
<evidence type="ECO:0000313" key="5">
    <source>
        <dbReference type="EMBL" id="VWB23939.1"/>
    </source>
</evidence>
<evidence type="ECO:0000256" key="3">
    <source>
        <dbReference type="ARBA" id="ARBA00022679"/>
    </source>
</evidence>
<gene>
    <name evidence="5" type="ORF">BPA30113_00832</name>
</gene>
<dbReference type="Proteomes" id="UP000494330">
    <property type="component" value="Unassembled WGS sequence"/>
</dbReference>